<evidence type="ECO:0000313" key="1">
    <source>
        <dbReference type="EMBL" id="KAF2825238.1"/>
    </source>
</evidence>
<dbReference type="Proteomes" id="UP000799424">
    <property type="component" value="Unassembled WGS sequence"/>
</dbReference>
<accession>A0A6A6ZX05</accession>
<dbReference type="AlphaFoldDB" id="A0A6A6ZX05"/>
<keyword evidence="2" id="KW-1185">Reference proteome</keyword>
<gene>
    <name evidence="1" type="ORF">CC86DRAFT_295241</name>
</gene>
<evidence type="ECO:0000313" key="2">
    <source>
        <dbReference type="Proteomes" id="UP000799424"/>
    </source>
</evidence>
<protein>
    <submittedName>
        <fullName evidence="1">Uncharacterized protein</fullName>
    </submittedName>
</protein>
<dbReference type="EMBL" id="MU006228">
    <property type="protein sequence ID" value="KAF2825238.1"/>
    <property type="molecule type" value="Genomic_DNA"/>
</dbReference>
<sequence length="244" mass="27503">LVASKNFTTACLVHVPTEDINFFLPNGAGTTQTVKDALQLLQKHPREKIWITDSEGLGSTRQGLLATPTEFGIIILSDPQRQASGQVAYASHHTVYSIVQELKDPDAIRWKSIPRRFQTVAKLRGTIVEGLGFVDSEAIVVQWGRTKLDGDALRRILLEDDKVISERDESGLEFKMVDLLQIFRSCTNLGHPWSLSQVWTSFFPAEAEDLCDWRIAMFNASRTCDLLLKLMESLPRSMEELQED</sequence>
<organism evidence="1 2">
    <name type="scientific">Ophiobolus disseminans</name>
    <dbReference type="NCBI Taxonomy" id="1469910"/>
    <lineage>
        <taxon>Eukaryota</taxon>
        <taxon>Fungi</taxon>
        <taxon>Dikarya</taxon>
        <taxon>Ascomycota</taxon>
        <taxon>Pezizomycotina</taxon>
        <taxon>Dothideomycetes</taxon>
        <taxon>Pleosporomycetidae</taxon>
        <taxon>Pleosporales</taxon>
        <taxon>Pleosporineae</taxon>
        <taxon>Phaeosphaeriaceae</taxon>
        <taxon>Ophiobolus</taxon>
    </lineage>
</organism>
<feature type="non-terminal residue" evidence="1">
    <location>
        <position position="1"/>
    </location>
</feature>
<proteinExistence type="predicted"/>
<name>A0A6A6ZX05_9PLEO</name>
<reference evidence="1" key="1">
    <citation type="journal article" date="2020" name="Stud. Mycol.">
        <title>101 Dothideomycetes genomes: a test case for predicting lifestyles and emergence of pathogens.</title>
        <authorList>
            <person name="Haridas S."/>
            <person name="Albert R."/>
            <person name="Binder M."/>
            <person name="Bloem J."/>
            <person name="Labutti K."/>
            <person name="Salamov A."/>
            <person name="Andreopoulos B."/>
            <person name="Baker S."/>
            <person name="Barry K."/>
            <person name="Bills G."/>
            <person name="Bluhm B."/>
            <person name="Cannon C."/>
            <person name="Castanera R."/>
            <person name="Culley D."/>
            <person name="Daum C."/>
            <person name="Ezra D."/>
            <person name="Gonzalez J."/>
            <person name="Henrissat B."/>
            <person name="Kuo A."/>
            <person name="Liang C."/>
            <person name="Lipzen A."/>
            <person name="Lutzoni F."/>
            <person name="Magnuson J."/>
            <person name="Mondo S."/>
            <person name="Nolan M."/>
            <person name="Ohm R."/>
            <person name="Pangilinan J."/>
            <person name="Park H.-J."/>
            <person name="Ramirez L."/>
            <person name="Alfaro M."/>
            <person name="Sun H."/>
            <person name="Tritt A."/>
            <person name="Yoshinaga Y."/>
            <person name="Zwiers L.-H."/>
            <person name="Turgeon B."/>
            <person name="Goodwin S."/>
            <person name="Spatafora J."/>
            <person name="Crous P."/>
            <person name="Grigoriev I."/>
        </authorList>
    </citation>
    <scope>NUCLEOTIDE SEQUENCE</scope>
    <source>
        <strain evidence="1">CBS 113818</strain>
    </source>
</reference>